<gene>
    <name evidence="1" type="ORF">BC351_14015</name>
</gene>
<keyword evidence="2" id="KW-1185">Reference proteome</keyword>
<dbReference type="AlphaFoldDB" id="A0A1V4H629"/>
<protein>
    <submittedName>
        <fullName evidence="1">Uncharacterized protein</fullName>
    </submittedName>
</protein>
<dbReference type="RefSeq" id="WP_079421370.1">
    <property type="nucleotide sequence ID" value="NZ_MBTG01000073.1"/>
</dbReference>
<dbReference type="Proteomes" id="UP000190626">
    <property type="component" value="Unassembled WGS sequence"/>
</dbReference>
<evidence type="ECO:0000313" key="1">
    <source>
        <dbReference type="EMBL" id="OPH46602.1"/>
    </source>
</evidence>
<evidence type="ECO:0000313" key="2">
    <source>
        <dbReference type="Proteomes" id="UP000190626"/>
    </source>
</evidence>
<proteinExistence type="predicted"/>
<dbReference type="EMBL" id="MBTG01000073">
    <property type="protein sequence ID" value="OPH46602.1"/>
    <property type="molecule type" value="Genomic_DNA"/>
</dbReference>
<sequence length="82" mass="9783">MTNKLILKDATEEVLKAVDDFRWRREGLKKPVKITLNYRTYMRVAAYDENFERFEIMVPDKVRFMGINLECVPDQKENVLVT</sequence>
<name>A0A1V4H629_9BACL</name>
<accession>A0A1V4H629</accession>
<dbReference type="STRING" id="1469647.BC351_14015"/>
<organism evidence="1 2">
    <name type="scientific">Paenibacillus ferrarius</name>
    <dbReference type="NCBI Taxonomy" id="1469647"/>
    <lineage>
        <taxon>Bacteria</taxon>
        <taxon>Bacillati</taxon>
        <taxon>Bacillota</taxon>
        <taxon>Bacilli</taxon>
        <taxon>Bacillales</taxon>
        <taxon>Paenibacillaceae</taxon>
        <taxon>Paenibacillus</taxon>
    </lineage>
</organism>
<comment type="caution">
    <text evidence="1">The sequence shown here is derived from an EMBL/GenBank/DDBJ whole genome shotgun (WGS) entry which is preliminary data.</text>
</comment>
<reference evidence="2" key="1">
    <citation type="submission" date="2016-07" db="EMBL/GenBank/DDBJ databases">
        <authorList>
            <person name="Florea S."/>
            <person name="Webb J.S."/>
            <person name="Jaromczyk J."/>
            <person name="Schardl C.L."/>
        </authorList>
    </citation>
    <scope>NUCLEOTIDE SEQUENCE [LARGE SCALE GENOMIC DNA]</scope>
    <source>
        <strain evidence="2">CY1</strain>
    </source>
</reference>